<reference evidence="2 3" key="1">
    <citation type="submission" date="2019-12" db="EMBL/GenBank/DDBJ databases">
        <title>Isolation and characterization of three novel carbon monoxide-oxidizing members of Halobacteria from salione crusts and soils.</title>
        <authorList>
            <person name="Myers M.R."/>
            <person name="King G.M."/>
        </authorList>
    </citation>
    <scope>NUCLEOTIDE SEQUENCE [LARGE SCALE GENOMIC DNA]</scope>
    <source>
        <strain evidence="2 3">WSH3</strain>
    </source>
</reference>
<feature type="transmembrane region" description="Helical" evidence="1">
    <location>
        <begin position="38"/>
        <end position="58"/>
    </location>
</feature>
<evidence type="ECO:0000313" key="3">
    <source>
        <dbReference type="Proteomes" id="UP000466535"/>
    </source>
</evidence>
<dbReference type="Proteomes" id="UP000466535">
    <property type="component" value="Unassembled WGS sequence"/>
</dbReference>
<keyword evidence="1" id="KW-0812">Transmembrane</keyword>
<proteinExistence type="predicted"/>
<protein>
    <submittedName>
        <fullName evidence="2">Uncharacterized protein</fullName>
    </submittedName>
</protein>
<dbReference type="EMBL" id="WUUT01000003">
    <property type="protein sequence ID" value="MXR51612.1"/>
    <property type="molecule type" value="Genomic_DNA"/>
</dbReference>
<keyword evidence="1" id="KW-0472">Membrane</keyword>
<gene>
    <name evidence="2" type="ORF">GRX03_08350</name>
</gene>
<evidence type="ECO:0000256" key="1">
    <source>
        <dbReference type="SAM" id="Phobius"/>
    </source>
</evidence>
<keyword evidence="1" id="KW-1133">Transmembrane helix</keyword>
<dbReference type="RefSeq" id="WP_159763758.1">
    <property type="nucleotide sequence ID" value="NZ_WUUT01000003.1"/>
</dbReference>
<name>A0A6B0T8H1_9EURY</name>
<feature type="transmembrane region" description="Helical" evidence="1">
    <location>
        <begin position="70"/>
        <end position="88"/>
    </location>
</feature>
<dbReference type="OrthoDB" id="201480at2157"/>
<keyword evidence="3" id="KW-1185">Reference proteome</keyword>
<dbReference type="AlphaFoldDB" id="A0A6B0T8H1"/>
<sequence length="126" mass="12770">MASAGTRAGVLALAGVFGSGFVLQIVDSTVGLPDGWTSVATFVLLAGFGFVLPQLYLLRVDDTVPASYRRGFLLVVVVLFGAAAADTASPPAATVTRSLVGLAVAAILLAEARKGYRSVADSGSPE</sequence>
<evidence type="ECO:0000313" key="2">
    <source>
        <dbReference type="EMBL" id="MXR51612.1"/>
    </source>
</evidence>
<feature type="transmembrane region" description="Helical" evidence="1">
    <location>
        <begin position="94"/>
        <end position="112"/>
    </location>
</feature>
<accession>A0A6B0T8H1</accession>
<comment type="caution">
    <text evidence="2">The sequence shown here is derived from an EMBL/GenBank/DDBJ whole genome shotgun (WGS) entry which is preliminary data.</text>
</comment>
<organism evidence="2 3">
    <name type="scientific">Halovenus carboxidivorans</name>
    <dbReference type="NCBI Taxonomy" id="2692199"/>
    <lineage>
        <taxon>Archaea</taxon>
        <taxon>Methanobacteriati</taxon>
        <taxon>Methanobacteriota</taxon>
        <taxon>Stenosarchaea group</taxon>
        <taxon>Halobacteria</taxon>
        <taxon>Halobacteriales</taxon>
        <taxon>Haloarculaceae</taxon>
        <taxon>Halovenus</taxon>
    </lineage>
</organism>